<dbReference type="InterPro" id="IPR011055">
    <property type="entry name" value="Dup_hybrid_motif"/>
</dbReference>
<evidence type="ECO:0000313" key="1">
    <source>
        <dbReference type="EMBL" id="KKP77583.1"/>
    </source>
</evidence>
<evidence type="ECO:0008006" key="3">
    <source>
        <dbReference type="Google" id="ProtNLM"/>
    </source>
</evidence>
<gene>
    <name evidence="1" type="ORF">UR73_C0017G0003</name>
</gene>
<dbReference type="EMBL" id="LBQH01000017">
    <property type="protein sequence ID" value="KKP77583.1"/>
    <property type="molecule type" value="Genomic_DNA"/>
</dbReference>
<comment type="caution">
    <text evidence="1">The sequence shown here is derived from an EMBL/GenBank/DDBJ whole genome shotgun (WGS) entry which is preliminary data.</text>
</comment>
<accession>A0A0G0C8S4</accession>
<dbReference type="Gene3D" id="2.70.70.10">
    <property type="entry name" value="Glucose Permease (Domain IIA)"/>
    <property type="match status" value="1"/>
</dbReference>
<organism evidence="1 2">
    <name type="scientific">candidate division WS6 bacterium GW2011_GWF1_35_23</name>
    <dbReference type="NCBI Taxonomy" id="1619097"/>
    <lineage>
        <taxon>Bacteria</taxon>
        <taxon>Candidatus Dojkabacteria</taxon>
    </lineage>
</organism>
<evidence type="ECO:0000313" key="2">
    <source>
        <dbReference type="Proteomes" id="UP000034816"/>
    </source>
</evidence>
<protein>
    <recommendedName>
        <fullName evidence="3">Peptidase M23 domain-containing protein</fullName>
    </recommendedName>
</protein>
<name>A0A0G0C8S4_9BACT</name>
<proteinExistence type="predicted"/>
<sequence length="51" mass="5170">MTMAETTSACSTGPHLHLEVKANGSSVNPMDVMTGPTSEGGFACNISACPK</sequence>
<reference evidence="1 2" key="1">
    <citation type="journal article" date="2015" name="Nature">
        <title>rRNA introns, odd ribosomes, and small enigmatic genomes across a large radiation of phyla.</title>
        <authorList>
            <person name="Brown C.T."/>
            <person name="Hug L.A."/>
            <person name="Thomas B.C."/>
            <person name="Sharon I."/>
            <person name="Castelle C.J."/>
            <person name="Singh A."/>
            <person name="Wilkins M.J."/>
            <person name="Williams K.H."/>
            <person name="Banfield J.F."/>
        </authorList>
    </citation>
    <scope>NUCLEOTIDE SEQUENCE [LARGE SCALE GENOMIC DNA]</scope>
</reference>
<dbReference type="Proteomes" id="UP000034816">
    <property type="component" value="Unassembled WGS sequence"/>
</dbReference>
<dbReference type="SUPFAM" id="SSF51261">
    <property type="entry name" value="Duplicated hybrid motif"/>
    <property type="match status" value="1"/>
</dbReference>
<dbReference type="AlphaFoldDB" id="A0A0G0C8S4"/>